<protein>
    <submittedName>
        <fullName evidence="1">Mobile element protein</fullName>
    </submittedName>
</protein>
<sequence length="46" mass="5384">MFCYKQLLIPKLTLRNYNSQVSEVLAHVKTMSKVIKLGMPIYQQIN</sequence>
<evidence type="ECO:0000313" key="1">
    <source>
        <dbReference type="EMBL" id="PCS21700.1"/>
    </source>
</evidence>
<comment type="caution">
    <text evidence="1">The sequence shown here is derived from an EMBL/GenBank/DDBJ whole genome shotgun (WGS) entry which is preliminary data.</text>
</comment>
<reference evidence="2" key="1">
    <citation type="submission" date="2017-04" db="EMBL/GenBank/DDBJ databases">
        <title>Genome evolution of the luminous symbionts of deep sea anglerfish.</title>
        <authorList>
            <person name="Hendry T.A."/>
        </authorList>
    </citation>
    <scope>NUCLEOTIDE SEQUENCE [LARGE SCALE GENOMIC DNA]</scope>
</reference>
<dbReference type="EMBL" id="NBYY01000031">
    <property type="protein sequence ID" value="PCS21700.1"/>
    <property type="molecule type" value="Genomic_DNA"/>
</dbReference>
<name>A0A2A5T0P4_9GAMM</name>
<proteinExistence type="predicted"/>
<gene>
    <name evidence="1" type="ORF">BTN49_2712</name>
</gene>
<keyword evidence="2" id="KW-1185">Reference proteome</keyword>
<evidence type="ECO:0000313" key="2">
    <source>
        <dbReference type="Proteomes" id="UP000219020"/>
    </source>
</evidence>
<dbReference type="Proteomes" id="UP000219020">
    <property type="component" value="Unassembled WGS sequence"/>
</dbReference>
<dbReference type="AlphaFoldDB" id="A0A2A5T0P4"/>
<organism evidence="1 2">
    <name type="scientific">Candidatus Enterovibrio escicola</name>
    <dbReference type="NCBI Taxonomy" id="1927127"/>
    <lineage>
        <taxon>Bacteria</taxon>
        <taxon>Pseudomonadati</taxon>
        <taxon>Pseudomonadota</taxon>
        <taxon>Gammaproteobacteria</taxon>
        <taxon>Vibrionales</taxon>
        <taxon>Vibrionaceae</taxon>
        <taxon>Enterovibrio</taxon>
    </lineage>
</organism>
<accession>A0A2A5T0P4</accession>